<sequence>MEPRINSRKHLYRLKIYIIYSIAFLLVCLATYTIPWLAGKTLIWNVDGIAQHFPILAQFQRILQGTSHQSLTGWSWNLGAGADQLTTFAFYVIGDPFSYLIALFPASKLELGYQLLILLRLYCVGLAFLAWANERRFSTHSKLIGTIIYTFSGYNFYVSMHHPFFILPMILFPLLAMGIEKILHKQNWLPLAIAVALSLISNFYFAYMLAIGSLVYLVTRWVAIHHHYPDRIQPVKTLYCLAQAIISGILTASVVLLPTLMTVLQSTRIAYHAKFANGLLLYPLKYYLSLPDQIVTSTTTKDYWLVLNFCGLTFLAAVYILKHFSKFRSLAIIITLTIVALLFPQFSALANAMSTPSNRWLFLIVLPMCLATMIFVDRLPKLTRSDITWLIVATFGLIILVWITKGLTLNIPQNDLVSYGILLSFLLLIVCQTTLKISPRNTGYILTALILVSTVSAGQGWFSPNNSRNIKSNLVTGTASQWLKKYYDGAENALPKHGDFYRTSTISNFYPHRTAGNNIPMVLGTHDLGAYYSIQNGNVFKFTRSLGDARAVVNSVIGEGDGRTTLLNLLGVKYIFAKTDILKNPQTIPYGFHFVRNQAGNIVDYPEQPVSGLSNHSGTILLESDLALPLAYTQVHAISDVNYNNMSKLQKEQALLHGTVFSKPVDGVSLSQPKNPVKNVDYTTQVFTQHIVNSSMKAVLDRMRISPNGRYRQAAKEFKNGIPAHKIKIWAKATGVHPSSKPLQNILRKNAKVVERNNVENANSLHLMDNDAQGRHLSYKLSIDNPERYKNSELYLIIDGVSRTRHTTMDRINTLTADSIIDGQPVSKLQKINRFRKALQYPDLGAYTLWAQSSNSFNFIRQLPINNLSDYEDRQHIVLNLGYSSKVRKAFTIHFKGVKQLRFKSVKLMAVPFNKNYNKQIHNLQKSGLSDQKVTNNSVSGYTDTVERTRILTTSIPYSSGWHLTIDGQPGDIFKVNKGFVGARIPVGRHFVKLTYKTPGLSLGIILTMIGLAWIAIFTVISSGRFIYRKFSKKTRS</sequence>
<keyword evidence="1" id="KW-1133">Transmembrane helix</keyword>
<dbReference type="EMBL" id="BJVK01000041">
    <property type="protein sequence ID" value="GEL29258.1"/>
    <property type="molecule type" value="Genomic_DNA"/>
</dbReference>
<dbReference type="Pfam" id="PF09586">
    <property type="entry name" value="YfhO"/>
    <property type="match status" value="1"/>
</dbReference>
<evidence type="ECO:0000313" key="3">
    <source>
        <dbReference type="Proteomes" id="UP000321893"/>
    </source>
</evidence>
<keyword evidence="1" id="KW-0812">Transmembrane</keyword>
<protein>
    <submittedName>
        <fullName evidence="2">Membrane protein</fullName>
    </submittedName>
</protein>
<feature type="transmembrane region" description="Helical" evidence="1">
    <location>
        <begin position="238"/>
        <end position="257"/>
    </location>
</feature>
<dbReference type="PANTHER" id="PTHR38454:SF1">
    <property type="entry name" value="INTEGRAL MEMBRANE PROTEIN"/>
    <property type="match status" value="1"/>
</dbReference>
<dbReference type="AlphaFoldDB" id="A0A511E1F0"/>
<feature type="transmembrane region" description="Helical" evidence="1">
    <location>
        <begin position="416"/>
        <end position="435"/>
    </location>
</feature>
<feature type="transmembrane region" description="Helical" evidence="1">
    <location>
        <begin position="360"/>
        <end position="380"/>
    </location>
</feature>
<dbReference type="RefSeq" id="WP_056981438.1">
    <property type="nucleotide sequence ID" value="NZ_BJVK01000041.1"/>
</dbReference>
<dbReference type="STRING" id="1423764.FC95_GL000768"/>
<dbReference type="OrthoDB" id="9815466at2"/>
<keyword evidence="3" id="KW-1185">Reference proteome</keyword>
<feature type="transmembrane region" description="Helical" evidence="1">
    <location>
        <begin position="1001"/>
        <end position="1028"/>
    </location>
</feature>
<dbReference type="PANTHER" id="PTHR38454">
    <property type="entry name" value="INTEGRAL MEMBRANE PROTEIN-RELATED"/>
    <property type="match status" value="1"/>
</dbReference>
<name>A0A511E1F0_LENKE</name>
<reference evidence="2" key="1">
    <citation type="submission" date="2019-07" db="EMBL/GenBank/DDBJ databases">
        <title>Whole genome shotgun sequence of Lactobacillus kefiri NBRC 15888.</title>
        <authorList>
            <person name="Hosoyama A."/>
            <person name="Uohara A."/>
            <person name="Ohji S."/>
            <person name="Ichikawa N."/>
        </authorList>
    </citation>
    <scope>NUCLEOTIDE SEQUENCE [LARGE SCALE GENOMIC DNA]</scope>
    <source>
        <strain evidence="2">NBRC 15888</strain>
    </source>
</reference>
<feature type="transmembrane region" description="Helical" evidence="1">
    <location>
        <begin position="387"/>
        <end position="404"/>
    </location>
</feature>
<organism evidence="2 3">
    <name type="scientific">Lentilactobacillus kefiri</name>
    <name type="common">Lactobacillus kefiri</name>
    <dbReference type="NCBI Taxonomy" id="33962"/>
    <lineage>
        <taxon>Bacteria</taxon>
        <taxon>Bacillati</taxon>
        <taxon>Bacillota</taxon>
        <taxon>Bacilli</taxon>
        <taxon>Lactobacillales</taxon>
        <taxon>Lactobacillaceae</taxon>
        <taxon>Lentilactobacillus</taxon>
    </lineage>
</organism>
<proteinExistence type="predicted"/>
<feature type="transmembrane region" description="Helical" evidence="1">
    <location>
        <begin position="330"/>
        <end position="348"/>
    </location>
</feature>
<dbReference type="InterPro" id="IPR018580">
    <property type="entry name" value="Uncharacterised_YfhO"/>
</dbReference>
<evidence type="ECO:0000313" key="2">
    <source>
        <dbReference type="EMBL" id="GEL29258.1"/>
    </source>
</evidence>
<feature type="transmembrane region" description="Helical" evidence="1">
    <location>
        <begin position="303"/>
        <end position="321"/>
    </location>
</feature>
<comment type="caution">
    <text evidence="2">The sequence shown here is derived from an EMBL/GenBank/DDBJ whole genome shotgun (WGS) entry which is preliminary data.</text>
</comment>
<feature type="transmembrane region" description="Helical" evidence="1">
    <location>
        <begin position="111"/>
        <end position="132"/>
    </location>
</feature>
<feature type="transmembrane region" description="Helical" evidence="1">
    <location>
        <begin position="160"/>
        <end position="179"/>
    </location>
</feature>
<feature type="transmembrane region" description="Helical" evidence="1">
    <location>
        <begin position="85"/>
        <end position="104"/>
    </location>
</feature>
<evidence type="ECO:0000256" key="1">
    <source>
        <dbReference type="SAM" id="Phobius"/>
    </source>
</evidence>
<keyword evidence="1" id="KW-0472">Membrane</keyword>
<dbReference type="Proteomes" id="UP000321893">
    <property type="component" value="Unassembled WGS sequence"/>
</dbReference>
<feature type="transmembrane region" description="Helical" evidence="1">
    <location>
        <begin position="16"/>
        <end position="38"/>
    </location>
</feature>
<feature type="transmembrane region" description="Helical" evidence="1">
    <location>
        <begin position="191"/>
        <end position="218"/>
    </location>
</feature>
<gene>
    <name evidence="2" type="ORF">LKE01_20780</name>
</gene>
<accession>A0A511E1F0</accession>